<feature type="signal peptide" evidence="5">
    <location>
        <begin position="1"/>
        <end position="19"/>
    </location>
</feature>
<gene>
    <name evidence="7" type="ORF">U9M48_001616</name>
</gene>
<dbReference type="InterPro" id="IPR000169">
    <property type="entry name" value="Pept_cys_AS"/>
</dbReference>
<dbReference type="PANTHER" id="PTHR12411">
    <property type="entry name" value="CYSTEINE PROTEASE FAMILY C1-RELATED"/>
    <property type="match status" value="1"/>
</dbReference>
<dbReference type="CDD" id="cd02248">
    <property type="entry name" value="Peptidase_C1A"/>
    <property type="match status" value="1"/>
</dbReference>
<feature type="non-terminal residue" evidence="7">
    <location>
        <position position="1"/>
    </location>
</feature>
<dbReference type="PRINTS" id="PR00705">
    <property type="entry name" value="PAPAIN"/>
</dbReference>
<evidence type="ECO:0000256" key="1">
    <source>
        <dbReference type="ARBA" id="ARBA00008455"/>
    </source>
</evidence>
<dbReference type="GO" id="GO:0008234">
    <property type="term" value="F:cysteine-type peptidase activity"/>
    <property type="evidence" value="ECO:0007669"/>
    <property type="project" value="InterPro"/>
</dbReference>
<comment type="similarity">
    <text evidence="1">Belongs to the peptidase C1 family.</text>
</comment>
<dbReference type="SMART" id="SM00645">
    <property type="entry name" value="Pept_C1"/>
    <property type="match status" value="1"/>
</dbReference>
<evidence type="ECO:0000256" key="2">
    <source>
        <dbReference type="ARBA" id="ARBA00022729"/>
    </source>
</evidence>
<dbReference type="InterPro" id="IPR038765">
    <property type="entry name" value="Papain-like_cys_pep_sf"/>
</dbReference>
<dbReference type="Pfam" id="PF00112">
    <property type="entry name" value="Peptidase_C1"/>
    <property type="match status" value="1"/>
</dbReference>
<dbReference type="InterPro" id="IPR025660">
    <property type="entry name" value="Pept_his_AS"/>
</dbReference>
<evidence type="ECO:0000256" key="4">
    <source>
        <dbReference type="SAM" id="MobiDB-lite"/>
    </source>
</evidence>
<feature type="region of interest" description="Disordered" evidence="4">
    <location>
        <begin position="98"/>
        <end position="132"/>
    </location>
</feature>
<dbReference type="Proteomes" id="UP001341281">
    <property type="component" value="Chromosome 01"/>
</dbReference>
<keyword evidence="3" id="KW-1015">Disulfide bond</keyword>
<keyword evidence="8" id="KW-1185">Reference proteome</keyword>
<organism evidence="7 8">
    <name type="scientific">Paspalum notatum var. saurae</name>
    <dbReference type="NCBI Taxonomy" id="547442"/>
    <lineage>
        <taxon>Eukaryota</taxon>
        <taxon>Viridiplantae</taxon>
        <taxon>Streptophyta</taxon>
        <taxon>Embryophyta</taxon>
        <taxon>Tracheophyta</taxon>
        <taxon>Spermatophyta</taxon>
        <taxon>Magnoliopsida</taxon>
        <taxon>Liliopsida</taxon>
        <taxon>Poales</taxon>
        <taxon>Poaceae</taxon>
        <taxon>PACMAD clade</taxon>
        <taxon>Panicoideae</taxon>
        <taxon>Andropogonodae</taxon>
        <taxon>Paspaleae</taxon>
        <taxon>Paspalinae</taxon>
        <taxon>Paspalum</taxon>
    </lineage>
</organism>
<evidence type="ECO:0000256" key="3">
    <source>
        <dbReference type="ARBA" id="ARBA00023157"/>
    </source>
</evidence>
<dbReference type="EMBL" id="CP144745">
    <property type="protein sequence ID" value="WVZ50357.1"/>
    <property type="molecule type" value="Genomic_DNA"/>
</dbReference>
<evidence type="ECO:0000313" key="7">
    <source>
        <dbReference type="EMBL" id="WVZ50357.1"/>
    </source>
</evidence>
<dbReference type="Gene3D" id="3.90.70.10">
    <property type="entry name" value="Cysteine proteinases"/>
    <property type="match status" value="1"/>
</dbReference>
<sequence>MMPKALLVALVALASTVDATFTFTDDDIDSEEALWELFGRWAAYHEVVREPGRFAAFKANVQWRRSKQRHSGRLMSLNVFGDRSFDEFAAQPCVVPPTPAPRSRRWRSSTSKRAAANPATTTLPSRVDWRDSNPPAVTDVKRQRRCGSCWAFAAAGAMEGAHAIETQSAAYLLDCTSEYVDKSCSCSGGNRVHALILIQKLGGIPSDSDYPYMGYQSQCDHHKFHWSATISEWWRIQSFNATELKLAVYLQPVSVNMGLDANFYHWNPTSDGSVYYGPGNTTVSHAVLIVGYDEDDLGLPYWIVKNSWGTRWGDDKGYINVNAEVNVGQIGKMGVGGILSNPIFVDP</sequence>
<dbReference type="AlphaFoldDB" id="A0AAQ3SGV1"/>
<accession>A0AAQ3SGV1</accession>
<dbReference type="InterPro" id="IPR039417">
    <property type="entry name" value="Peptidase_C1A_papain-like"/>
</dbReference>
<dbReference type="InterPro" id="IPR013128">
    <property type="entry name" value="Peptidase_C1A"/>
</dbReference>
<evidence type="ECO:0000313" key="8">
    <source>
        <dbReference type="Proteomes" id="UP001341281"/>
    </source>
</evidence>
<dbReference type="SUPFAM" id="SSF54001">
    <property type="entry name" value="Cysteine proteinases"/>
    <property type="match status" value="1"/>
</dbReference>
<dbReference type="PROSITE" id="PS00139">
    <property type="entry name" value="THIOL_PROTEASE_CYS"/>
    <property type="match status" value="1"/>
</dbReference>
<dbReference type="PROSITE" id="PS00639">
    <property type="entry name" value="THIOL_PROTEASE_HIS"/>
    <property type="match status" value="1"/>
</dbReference>
<feature type="domain" description="Peptidase C1A papain C-terminal" evidence="6">
    <location>
        <begin position="123"/>
        <end position="338"/>
    </location>
</feature>
<dbReference type="InterPro" id="IPR000668">
    <property type="entry name" value="Peptidase_C1A_C"/>
</dbReference>
<reference evidence="7 8" key="1">
    <citation type="submission" date="2024-02" db="EMBL/GenBank/DDBJ databases">
        <title>High-quality chromosome-scale genome assembly of Pensacola bahiagrass (Paspalum notatum Flugge var. saurae).</title>
        <authorList>
            <person name="Vega J.M."/>
            <person name="Podio M."/>
            <person name="Orjuela J."/>
            <person name="Siena L.A."/>
            <person name="Pessino S.C."/>
            <person name="Combes M.C."/>
            <person name="Mariac C."/>
            <person name="Albertini E."/>
            <person name="Pupilli F."/>
            <person name="Ortiz J.P.A."/>
            <person name="Leblanc O."/>
        </authorList>
    </citation>
    <scope>NUCLEOTIDE SEQUENCE [LARGE SCALE GENOMIC DNA]</scope>
    <source>
        <strain evidence="7">R1</strain>
        <tissue evidence="7">Leaf</tissue>
    </source>
</reference>
<dbReference type="GO" id="GO:0006508">
    <property type="term" value="P:proteolysis"/>
    <property type="evidence" value="ECO:0007669"/>
    <property type="project" value="InterPro"/>
</dbReference>
<evidence type="ECO:0000256" key="5">
    <source>
        <dbReference type="SAM" id="SignalP"/>
    </source>
</evidence>
<keyword evidence="2 5" id="KW-0732">Signal</keyword>
<name>A0AAQ3SGV1_PASNO</name>
<evidence type="ECO:0000259" key="6">
    <source>
        <dbReference type="SMART" id="SM00645"/>
    </source>
</evidence>
<proteinExistence type="inferred from homology"/>
<protein>
    <recommendedName>
        <fullName evidence="6">Peptidase C1A papain C-terminal domain-containing protein</fullName>
    </recommendedName>
</protein>
<feature type="chain" id="PRO_5043045801" description="Peptidase C1A papain C-terminal domain-containing protein" evidence="5">
    <location>
        <begin position="20"/>
        <end position="347"/>
    </location>
</feature>